<dbReference type="HOGENOM" id="CLU_097418_0_0_2"/>
<dbReference type="eggNOG" id="arCOG06262">
    <property type="taxonomic scope" value="Archaea"/>
</dbReference>
<keyword evidence="3" id="KW-1185">Reference proteome</keyword>
<reference evidence="2 3" key="1">
    <citation type="journal article" date="2010" name="Stand. Genomic Sci.">
        <title>Complete genome sequence of Haloterrigena turkmenica type strain (4k).</title>
        <authorList>
            <person name="Saunders E."/>
            <person name="Tindall B.J."/>
            <person name="Fahnrich R."/>
            <person name="Lapidus A."/>
            <person name="Copeland A."/>
            <person name="Del Rio T.G."/>
            <person name="Lucas S."/>
            <person name="Chen F."/>
            <person name="Tice H."/>
            <person name="Cheng J.F."/>
            <person name="Han C."/>
            <person name="Detter J.C."/>
            <person name="Bruce D."/>
            <person name="Goodwin L."/>
            <person name="Chain P."/>
            <person name="Pitluck S."/>
            <person name="Pati A."/>
            <person name="Ivanova N."/>
            <person name="Mavromatis K."/>
            <person name="Chen A."/>
            <person name="Palaniappan K."/>
            <person name="Land M."/>
            <person name="Hauser L."/>
            <person name="Chang Y.J."/>
            <person name="Jeffries C.D."/>
            <person name="Brettin T."/>
            <person name="Rohde M."/>
            <person name="Goker M."/>
            <person name="Bristow J."/>
            <person name="Eisen J.A."/>
            <person name="Markowitz V."/>
            <person name="Hugenholtz P."/>
            <person name="Klenk H.P."/>
            <person name="Kyrpides N.C."/>
        </authorList>
    </citation>
    <scope>NUCLEOTIDE SEQUENCE [LARGE SCALE GENOMIC DNA]</scope>
    <source>
        <strain evidence="3">ATCC 51198 / DSM 5511 / JCM 9101 / NCIMB 13204 / VKM B-1734 / 4k</strain>
    </source>
</reference>
<organism evidence="2 3">
    <name type="scientific">Haloterrigena turkmenica (strain ATCC 51198 / DSM 5511 / JCM 9101 / NCIMB 13204 / VKM B-1734 / 4k)</name>
    <name type="common">Halococcus turkmenicus</name>
    <dbReference type="NCBI Taxonomy" id="543526"/>
    <lineage>
        <taxon>Archaea</taxon>
        <taxon>Methanobacteriati</taxon>
        <taxon>Methanobacteriota</taxon>
        <taxon>Stenosarchaea group</taxon>
        <taxon>Halobacteria</taxon>
        <taxon>Halobacteriales</taxon>
        <taxon>Natrialbaceae</taxon>
        <taxon>Haloterrigena</taxon>
    </lineage>
</organism>
<evidence type="ECO:0000313" key="3">
    <source>
        <dbReference type="Proteomes" id="UP000001903"/>
    </source>
</evidence>
<dbReference type="RefSeq" id="WP_012942349.1">
    <property type="nucleotide sequence ID" value="NC_013743.1"/>
</dbReference>
<protein>
    <submittedName>
        <fullName evidence="2">Uncharacterized protein</fullName>
    </submittedName>
</protein>
<dbReference type="InterPro" id="IPR045396">
    <property type="entry name" value="DUF6517"/>
</dbReference>
<accession>D2RZB9</accession>
<dbReference type="OrthoDB" id="205286at2157"/>
<dbReference type="GeneID" id="8741740"/>
<feature type="compositionally biased region" description="Acidic residues" evidence="1">
    <location>
        <begin position="253"/>
        <end position="262"/>
    </location>
</feature>
<dbReference type="AlphaFoldDB" id="D2RZB9"/>
<dbReference type="EMBL" id="CP001860">
    <property type="protein sequence ID" value="ADB60043.1"/>
    <property type="molecule type" value="Genomic_DNA"/>
</dbReference>
<sequence length="269" mass="28483">MNRRTLLGGLGAVGLASLSGCLGLVGMDSHESSPAGVDPAVREETGYEQTAIDEVVVEETVEISAYSETISVTNYKTSHEKEVEIPPIGSQRAAVFTVLTSPQIGIAGRNFNPVEDMSTTELVDIVADNYDAIGDISHEEDGEITILDETTTRSRFSADATFNGRDLEVDVHVTEAVEAGDDLLVTIGVYPQYVRDQEMDNVFALMEGVDTDADEEDADGGDGNESDGNESDGENGNDTDDDSDGNDTNDSTDGNDTDDGDDGLVGALE</sequence>
<dbReference type="KEGG" id="htu:Htur_1151"/>
<evidence type="ECO:0000313" key="2">
    <source>
        <dbReference type="EMBL" id="ADB60043.1"/>
    </source>
</evidence>
<dbReference type="STRING" id="543526.Htur_1151"/>
<feature type="compositionally biased region" description="Acidic residues" evidence="1">
    <location>
        <begin position="212"/>
        <end position="247"/>
    </location>
</feature>
<gene>
    <name evidence="2" type="ordered locus">Htur_1151</name>
</gene>
<dbReference type="Proteomes" id="UP000001903">
    <property type="component" value="Chromosome"/>
</dbReference>
<dbReference type="Pfam" id="PF20127">
    <property type="entry name" value="DUF6517"/>
    <property type="match status" value="1"/>
</dbReference>
<feature type="region of interest" description="Disordered" evidence="1">
    <location>
        <begin position="212"/>
        <end position="269"/>
    </location>
</feature>
<name>D2RZB9_HALTV</name>
<proteinExistence type="predicted"/>
<dbReference type="PROSITE" id="PS51257">
    <property type="entry name" value="PROKAR_LIPOPROTEIN"/>
    <property type="match status" value="1"/>
</dbReference>
<evidence type="ECO:0000256" key="1">
    <source>
        <dbReference type="SAM" id="MobiDB-lite"/>
    </source>
</evidence>